<accession>A0A6J4Q2K4</accession>
<dbReference type="AlphaFoldDB" id="A0A6J4Q2K4"/>
<evidence type="ECO:0000313" key="1">
    <source>
        <dbReference type="EMBL" id="CAA9432754.1"/>
    </source>
</evidence>
<gene>
    <name evidence="1" type="ORF">AVDCRST_MAG51-2747</name>
</gene>
<feature type="non-terminal residue" evidence="1">
    <location>
        <position position="51"/>
    </location>
</feature>
<name>A0A6J4Q2K4_9BURK</name>
<proteinExistence type="predicted"/>
<sequence length="51" mass="5408">MLDTRFPRLAGDIGHPQSFGRAVRHAVVEGAWPDRVVASAQALREGGLAPA</sequence>
<organism evidence="1">
    <name type="scientific">uncultured Ramlibacter sp</name>
    <dbReference type="NCBI Taxonomy" id="260755"/>
    <lineage>
        <taxon>Bacteria</taxon>
        <taxon>Pseudomonadati</taxon>
        <taxon>Pseudomonadota</taxon>
        <taxon>Betaproteobacteria</taxon>
        <taxon>Burkholderiales</taxon>
        <taxon>Comamonadaceae</taxon>
        <taxon>Ramlibacter</taxon>
        <taxon>environmental samples</taxon>
    </lineage>
</organism>
<dbReference type="EMBL" id="CADCUX010000587">
    <property type="protein sequence ID" value="CAA9432754.1"/>
    <property type="molecule type" value="Genomic_DNA"/>
</dbReference>
<reference evidence="1" key="1">
    <citation type="submission" date="2020-02" db="EMBL/GenBank/DDBJ databases">
        <authorList>
            <person name="Meier V. D."/>
        </authorList>
    </citation>
    <scope>NUCLEOTIDE SEQUENCE</scope>
    <source>
        <strain evidence="1">AVDCRST_MAG51</strain>
    </source>
</reference>
<protein>
    <submittedName>
        <fullName evidence="1">Uncharacterized protein</fullName>
    </submittedName>
</protein>